<evidence type="ECO:0000313" key="2">
    <source>
        <dbReference type="Proteomes" id="UP001589738"/>
    </source>
</evidence>
<sequence>MIKKKFIRLVRNGKQLLRIKVKETPLRYNTSKGEVDILIDSAAKNKCFDVACLQTEKGRVFCGKPINSASWHGYYDERENPIKLPVIHFKHNHDKIYSSRHRGVVQQENIFLFPICSVYLPSQFDTSDLTEVQEREEDIIIEMDDRSNVRVDFFILPKGVTVDEFVSNISLSVTYFMSDITIFNKSLRGEFRPLPVKRNEDIEFLSMQVGEWDMLVRIMYTEKTYEPDLCGRYSLLFHDPNETIDMLLDRTIGFPNEDGSVEYVSMKERYSSEINKLKL</sequence>
<organism evidence="1 2">
    <name type="scientific">Robertmurraya beringensis</name>
    <dbReference type="NCBI Taxonomy" id="641660"/>
    <lineage>
        <taxon>Bacteria</taxon>
        <taxon>Bacillati</taxon>
        <taxon>Bacillota</taxon>
        <taxon>Bacilli</taxon>
        <taxon>Bacillales</taxon>
        <taxon>Bacillaceae</taxon>
        <taxon>Robertmurraya</taxon>
    </lineage>
</organism>
<protein>
    <submittedName>
        <fullName evidence="1">Uncharacterized protein</fullName>
    </submittedName>
</protein>
<dbReference type="EMBL" id="JBHLUU010000116">
    <property type="protein sequence ID" value="MFC0477056.1"/>
    <property type="molecule type" value="Genomic_DNA"/>
</dbReference>
<accession>A0ABV6KUP5</accession>
<reference evidence="1 2" key="1">
    <citation type="submission" date="2024-09" db="EMBL/GenBank/DDBJ databases">
        <authorList>
            <person name="Sun Q."/>
            <person name="Mori K."/>
        </authorList>
    </citation>
    <scope>NUCLEOTIDE SEQUENCE [LARGE SCALE GENOMIC DNA]</scope>
    <source>
        <strain evidence="1 2">CGMCC 1.9126</strain>
    </source>
</reference>
<gene>
    <name evidence="1" type="ORF">ACFFHF_17775</name>
</gene>
<dbReference type="RefSeq" id="WP_160548404.1">
    <property type="nucleotide sequence ID" value="NZ_JBHLUU010000116.1"/>
</dbReference>
<proteinExistence type="predicted"/>
<keyword evidence="2" id="KW-1185">Reference proteome</keyword>
<dbReference type="Proteomes" id="UP001589738">
    <property type="component" value="Unassembled WGS sequence"/>
</dbReference>
<comment type="caution">
    <text evidence="1">The sequence shown here is derived from an EMBL/GenBank/DDBJ whole genome shotgun (WGS) entry which is preliminary data.</text>
</comment>
<name>A0ABV6KUP5_9BACI</name>
<evidence type="ECO:0000313" key="1">
    <source>
        <dbReference type="EMBL" id="MFC0477056.1"/>
    </source>
</evidence>